<sequence length="82" mass="8218">MDFSIGILVKGVVGGIAKAAKAVVDTAKSIISGISEIFSSAGGALASVLSGAMSVLGVVDFDEDGDLDIDDAEELLGEIRYG</sequence>
<evidence type="ECO:0000313" key="1">
    <source>
        <dbReference type="EMBL" id="MBW6410693.1"/>
    </source>
</evidence>
<protein>
    <recommendedName>
        <fullName evidence="3">EF-hand domain-containing protein</fullName>
    </recommendedName>
</protein>
<reference evidence="1 2" key="1">
    <citation type="submission" date="2021-07" db="EMBL/GenBank/DDBJ databases">
        <title>Clostridium weizhouense sp. nov., an anaerobic bacterium isolated from activated sludge of Petroleum wastewater.</title>
        <authorList>
            <person name="Li Q."/>
        </authorList>
    </citation>
    <scope>NUCLEOTIDE SEQUENCE [LARGE SCALE GENOMIC DNA]</scope>
    <source>
        <strain evidence="1 2">YB-6</strain>
    </source>
</reference>
<accession>A0ABS7APV4</accession>
<name>A0ABS7APV4_9CLOT</name>
<gene>
    <name evidence="1" type="ORF">KYD98_11365</name>
</gene>
<comment type="caution">
    <text evidence="1">The sequence shown here is derived from an EMBL/GenBank/DDBJ whole genome shotgun (WGS) entry which is preliminary data.</text>
</comment>
<proteinExistence type="predicted"/>
<dbReference type="RefSeq" id="WP_219780162.1">
    <property type="nucleotide sequence ID" value="NZ_JAHXPT010000009.1"/>
</dbReference>
<evidence type="ECO:0000313" key="2">
    <source>
        <dbReference type="Proteomes" id="UP001519921"/>
    </source>
</evidence>
<dbReference type="Proteomes" id="UP001519921">
    <property type="component" value="Unassembled WGS sequence"/>
</dbReference>
<keyword evidence="2" id="KW-1185">Reference proteome</keyword>
<evidence type="ECO:0008006" key="3">
    <source>
        <dbReference type="Google" id="ProtNLM"/>
    </source>
</evidence>
<dbReference type="EMBL" id="JAHXPT010000009">
    <property type="protein sequence ID" value="MBW6410693.1"/>
    <property type="molecule type" value="Genomic_DNA"/>
</dbReference>
<organism evidence="1 2">
    <name type="scientific">Clostridium weizhouense</name>
    <dbReference type="NCBI Taxonomy" id="2859781"/>
    <lineage>
        <taxon>Bacteria</taxon>
        <taxon>Bacillati</taxon>
        <taxon>Bacillota</taxon>
        <taxon>Clostridia</taxon>
        <taxon>Eubacteriales</taxon>
        <taxon>Clostridiaceae</taxon>
        <taxon>Clostridium</taxon>
    </lineage>
</organism>